<dbReference type="PANTHER" id="PTHR22891">
    <property type="entry name" value="EUKARYOTIC TRANSLATION INITIATION FACTOR 2C"/>
    <property type="match status" value="1"/>
</dbReference>
<dbReference type="InterPro" id="IPR036397">
    <property type="entry name" value="RNaseH_sf"/>
</dbReference>
<comment type="similarity">
    <text evidence="1">Belongs to the argonaute family.</text>
</comment>
<feature type="domain" description="PAZ" evidence="2">
    <location>
        <begin position="169"/>
        <end position="280"/>
    </location>
</feature>
<dbReference type="InParanoid" id="A0A0V0QVG4"/>
<dbReference type="InterPro" id="IPR003100">
    <property type="entry name" value="PAZ_dom"/>
</dbReference>
<evidence type="ECO:0000313" key="4">
    <source>
        <dbReference type="EMBL" id="KRX06361.1"/>
    </source>
</evidence>
<name>A0A0V0QVG4_PSEPJ</name>
<reference evidence="4 5" key="1">
    <citation type="journal article" date="2015" name="Sci. Rep.">
        <title>Genome of the facultative scuticociliatosis pathogen Pseudocohnilembus persalinus provides insight into its virulence through horizontal gene transfer.</title>
        <authorList>
            <person name="Xiong J."/>
            <person name="Wang G."/>
            <person name="Cheng J."/>
            <person name="Tian M."/>
            <person name="Pan X."/>
            <person name="Warren A."/>
            <person name="Jiang C."/>
            <person name="Yuan D."/>
            <person name="Miao W."/>
        </authorList>
    </citation>
    <scope>NUCLEOTIDE SEQUENCE [LARGE SCALE GENOMIC DNA]</scope>
    <source>
        <strain evidence="4">36N120E</strain>
    </source>
</reference>
<feature type="domain" description="Piwi" evidence="3">
    <location>
        <begin position="455"/>
        <end position="770"/>
    </location>
</feature>
<dbReference type="OMA" id="WGFEMEN"/>
<protein>
    <submittedName>
        <fullName evidence="4">Ribonuclease H-like domain</fullName>
    </submittedName>
</protein>
<dbReference type="Gene3D" id="3.30.420.10">
    <property type="entry name" value="Ribonuclease H-like superfamily/Ribonuclease H"/>
    <property type="match status" value="1"/>
</dbReference>
<dbReference type="InterPro" id="IPR036085">
    <property type="entry name" value="PAZ_dom_sf"/>
</dbReference>
<dbReference type="SUPFAM" id="SSF53098">
    <property type="entry name" value="Ribonuclease H-like"/>
    <property type="match status" value="1"/>
</dbReference>
<sequence length="797" mass="93959">MNNQNPNQNPNYNQFASLEPQQNNQDISKIQSKNQNLLSSNLYKVSLDRSIYIYEKQQEILQKLNFYIIINNRIYSPTYLDSFKSGVVQDEETKQLVFEKLAQYISKNYLKFQKVYGNRYVNPMNQDVKVKNRLIQWESIQIQLKNFRGNNYFSFDASPFVFSKKSVNEIILLLKKNKWEVEDIKSFFRGKKIMIYDYFVRKSVHIIEDLDFQKGPVSKMNQEMTFQEYYEKKHKVVLEDEFQPLIKVRNQLKNVEFSNGLENKNEDYIYLVPEFCRLVVDDNNFSRFNCLEPYGFVPFRADQLVNDIKLAQKVLINNKQFEKFCQIWGFEMENLPTKFDFCWLDAGKFVLKDKVETNANEIANSFNSDQFLQKYQFCFGRGLLDLDGCFDNWAIVQCQEDMDNVDKFTNQIMEISEINQYQIQRPSAIMYETLDQEKWLEWFQSQLEVLKNYKLVLFVLRPEIDNPKIYKSIKESLTCQNQVPSQIFKSDTLGEFDYNNNLNVLALKAIVMMSSKLGKAPWIMKQLPFSESPTTVMGINVQHQRQNKRVIVAISKSNNRYFSRFSSLFEIFSYEKYEEINGKLTQIVQKLVGDSIRHFQTLQKFTLKNVIIYRDGAFLENVQNEIQKVREILISDFKSQLQQNQNDFYNLSYVTSESIKKEFRFFQHQDYFNDNANHILNIGQGAQISDNQVNRCFITCKNEGHGASRVNRVVVEYSDLGNQNQDICQNLIKLYYSLFYSNFGLSNQSNAPAPLIYAYKYAKFLENLLPLEGNKGLDQKVVENLNSLSNKGSLFYL</sequence>
<evidence type="ECO:0000259" key="3">
    <source>
        <dbReference type="PROSITE" id="PS50822"/>
    </source>
</evidence>
<dbReference type="InterPro" id="IPR003165">
    <property type="entry name" value="Piwi"/>
</dbReference>
<dbReference type="SUPFAM" id="SSF101690">
    <property type="entry name" value="PAZ domain"/>
    <property type="match status" value="1"/>
</dbReference>
<dbReference type="Proteomes" id="UP000054937">
    <property type="component" value="Unassembled WGS sequence"/>
</dbReference>
<dbReference type="Pfam" id="PF02170">
    <property type="entry name" value="PAZ"/>
    <property type="match status" value="1"/>
</dbReference>
<comment type="caution">
    <text evidence="4">The sequence shown here is derived from an EMBL/GenBank/DDBJ whole genome shotgun (WGS) entry which is preliminary data.</text>
</comment>
<evidence type="ECO:0000313" key="5">
    <source>
        <dbReference type="Proteomes" id="UP000054937"/>
    </source>
</evidence>
<dbReference type="SMART" id="SM00950">
    <property type="entry name" value="Piwi"/>
    <property type="match status" value="1"/>
</dbReference>
<dbReference type="Gene3D" id="2.170.260.10">
    <property type="entry name" value="paz domain"/>
    <property type="match status" value="1"/>
</dbReference>
<dbReference type="GO" id="GO:0003723">
    <property type="term" value="F:RNA binding"/>
    <property type="evidence" value="ECO:0007669"/>
    <property type="project" value="InterPro"/>
</dbReference>
<dbReference type="EMBL" id="LDAU01000096">
    <property type="protein sequence ID" value="KRX06361.1"/>
    <property type="molecule type" value="Genomic_DNA"/>
</dbReference>
<dbReference type="InterPro" id="IPR012337">
    <property type="entry name" value="RNaseH-like_sf"/>
</dbReference>
<dbReference type="SMART" id="SM00949">
    <property type="entry name" value="PAZ"/>
    <property type="match status" value="1"/>
</dbReference>
<dbReference type="AlphaFoldDB" id="A0A0V0QVG4"/>
<keyword evidence="5" id="KW-1185">Reference proteome</keyword>
<evidence type="ECO:0000259" key="2">
    <source>
        <dbReference type="PROSITE" id="PS50821"/>
    </source>
</evidence>
<evidence type="ECO:0000256" key="1">
    <source>
        <dbReference type="RuleBase" id="RU361178"/>
    </source>
</evidence>
<accession>A0A0V0QVG4</accession>
<organism evidence="4 5">
    <name type="scientific">Pseudocohnilembus persalinus</name>
    <name type="common">Ciliate</name>
    <dbReference type="NCBI Taxonomy" id="266149"/>
    <lineage>
        <taxon>Eukaryota</taxon>
        <taxon>Sar</taxon>
        <taxon>Alveolata</taxon>
        <taxon>Ciliophora</taxon>
        <taxon>Intramacronucleata</taxon>
        <taxon>Oligohymenophorea</taxon>
        <taxon>Scuticociliatia</taxon>
        <taxon>Philasterida</taxon>
        <taxon>Pseudocohnilembidae</taxon>
        <taxon>Pseudocohnilembus</taxon>
    </lineage>
</organism>
<dbReference type="PROSITE" id="PS50821">
    <property type="entry name" value="PAZ"/>
    <property type="match status" value="1"/>
</dbReference>
<gene>
    <name evidence="4" type="ORF">PPERSA_04974</name>
</gene>
<dbReference type="Gene3D" id="3.40.50.2300">
    <property type="match status" value="1"/>
</dbReference>
<proteinExistence type="inferred from homology"/>
<dbReference type="PROSITE" id="PS50822">
    <property type="entry name" value="PIWI"/>
    <property type="match status" value="1"/>
</dbReference>